<dbReference type="PROSITE" id="PS51257">
    <property type="entry name" value="PROKAR_LIPOPROTEIN"/>
    <property type="match status" value="1"/>
</dbReference>
<dbReference type="EMBL" id="BAABWH010000005">
    <property type="protein sequence ID" value="GAA6145843.1"/>
    <property type="molecule type" value="Genomic_DNA"/>
</dbReference>
<accession>A0ABQ0A0B1</accession>
<sequence>MEQHLMKLITLILTSVVLTACGGSSGGGDSEKSLFSLWKEDGTDIPLDLTGGSLGTPYEFFIFEADGAQCDCQLRFLGTEDSGSYVLNNCAYDYGSSANGDPGCESYNHSGTFSKTATTLTVCDDQQDCTEYR</sequence>
<reference evidence="1 2" key="1">
    <citation type="submission" date="2024-04" db="EMBL/GenBank/DDBJ databases">
        <title>Draft genome sequence of Thalassolituus maritimus NBRC 116585.</title>
        <authorList>
            <person name="Miyakawa T."/>
            <person name="Kusuya Y."/>
            <person name="Miura T."/>
        </authorList>
    </citation>
    <scope>NUCLEOTIDE SEQUENCE [LARGE SCALE GENOMIC DNA]</scope>
    <source>
        <strain evidence="1 2">5NW40-0001</strain>
    </source>
</reference>
<organism evidence="1 2">
    <name type="scientific">Thalassolituus maritimus</name>
    <dbReference type="NCBI Taxonomy" id="484498"/>
    <lineage>
        <taxon>Bacteria</taxon>
        <taxon>Pseudomonadati</taxon>
        <taxon>Pseudomonadota</taxon>
        <taxon>Gammaproteobacteria</taxon>
        <taxon>Oceanospirillales</taxon>
        <taxon>Oceanospirillaceae</taxon>
        <taxon>Thalassolituus</taxon>
    </lineage>
</organism>
<name>A0ABQ0A0B1_9GAMM</name>
<gene>
    <name evidence="1" type="ORF">NBRC116585_19610</name>
</gene>
<protein>
    <recommendedName>
        <fullName evidence="3">Lipoprotein</fullName>
    </recommendedName>
</protein>
<proteinExistence type="predicted"/>
<keyword evidence="2" id="KW-1185">Reference proteome</keyword>
<evidence type="ECO:0000313" key="2">
    <source>
        <dbReference type="Proteomes" id="UP001481413"/>
    </source>
</evidence>
<evidence type="ECO:0008006" key="3">
    <source>
        <dbReference type="Google" id="ProtNLM"/>
    </source>
</evidence>
<comment type="caution">
    <text evidence="1">The sequence shown here is derived from an EMBL/GenBank/DDBJ whole genome shotgun (WGS) entry which is preliminary data.</text>
</comment>
<evidence type="ECO:0000313" key="1">
    <source>
        <dbReference type="EMBL" id="GAA6145843.1"/>
    </source>
</evidence>
<dbReference type="Proteomes" id="UP001481413">
    <property type="component" value="Unassembled WGS sequence"/>
</dbReference>